<evidence type="ECO:0000313" key="2">
    <source>
        <dbReference type="Proteomes" id="UP000179642"/>
    </source>
</evidence>
<accession>A0A1S2NZ76</accession>
<organism evidence="1 2">
    <name type="scientific">Streptomyces monashensis</name>
    <dbReference type="NCBI Taxonomy" id="1678012"/>
    <lineage>
        <taxon>Bacteria</taxon>
        <taxon>Bacillati</taxon>
        <taxon>Actinomycetota</taxon>
        <taxon>Actinomycetes</taxon>
        <taxon>Kitasatosporales</taxon>
        <taxon>Streptomycetaceae</taxon>
        <taxon>Streptomyces</taxon>
    </lineage>
</organism>
<proteinExistence type="predicted"/>
<dbReference type="RefSeq" id="WP_071386542.1">
    <property type="nucleotide sequence ID" value="NZ_MLYO01000120.1"/>
</dbReference>
<dbReference type="Proteomes" id="UP000179642">
    <property type="component" value="Unassembled WGS sequence"/>
</dbReference>
<evidence type="ECO:0000313" key="1">
    <source>
        <dbReference type="EMBL" id="OIJ86778.1"/>
    </source>
</evidence>
<protein>
    <submittedName>
        <fullName evidence="1">Uncharacterized protein</fullName>
    </submittedName>
</protein>
<comment type="caution">
    <text evidence="1">The sequence shown here is derived from an EMBL/GenBank/DDBJ whole genome shotgun (WGS) entry which is preliminary data.</text>
</comment>
<keyword evidence="2" id="KW-1185">Reference proteome</keyword>
<reference evidence="1 2" key="1">
    <citation type="submission" date="2016-10" db="EMBL/GenBank/DDBJ databases">
        <title>Genome sequence of Streptomyces sp. MUSC 1.</title>
        <authorList>
            <person name="Lee L.-H."/>
            <person name="Ser H.-L."/>
            <person name="Law J.W.-F."/>
        </authorList>
    </citation>
    <scope>NUCLEOTIDE SEQUENCE [LARGE SCALE GENOMIC DNA]</scope>
    <source>
        <strain evidence="1 2">MUSC 1</strain>
    </source>
</reference>
<gene>
    <name evidence="1" type="ORF">BIV23_43645</name>
</gene>
<dbReference type="OrthoDB" id="4304344at2"/>
<dbReference type="EMBL" id="MLYO01000120">
    <property type="protein sequence ID" value="OIJ86778.1"/>
    <property type="molecule type" value="Genomic_DNA"/>
</dbReference>
<sequence>MRGTSAAERLLEELAQGYPPPPPDAQVQLTYRPVAMNEQAGWPRPGTVTAWWTTPDGATLYRLCLSGAPTPRWVVHDPDRIALLVEDGT</sequence>
<name>A0A1S2NZ76_9ACTN</name>
<dbReference type="AlphaFoldDB" id="A0A1S2NZ76"/>